<evidence type="ECO:0000313" key="2">
    <source>
        <dbReference type="Proteomes" id="UP001183629"/>
    </source>
</evidence>
<proteinExistence type="predicted"/>
<evidence type="ECO:0000313" key="1">
    <source>
        <dbReference type="EMBL" id="MDR7326660.1"/>
    </source>
</evidence>
<reference evidence="1 2" key="1">
    <citation type="submission" date="2023-07" db="EMBL/GenBank/DDBJ databases">
        <title>Sequencing the genomes of 1000 actinobacteria strains.</title>
        <authorList>
            <person name="Klenk H.-P."/>
        </authorList>
    </citation>
    <scope>NUCLEOTIDE SEQUENCE [LARGE SCALE GENOMIC DNA]</scope>
    <source>
        <strain evidence="1 2">DSM 44711</strain>
    </source>
</reference>
<dbReference type="AlphaFoldDB" id="A0AAE3ZXH8"/>
<protein>
    <recommendedName>
        <fullName evidence="3">Leucine-rich repeat domain-containing protein</fullName>
    </recommendedName>
</protein>
<organism evidence="1 2">
    <name type="scientific">Catenuloplanes niger</name>
    <dbReference type="NCBI Taxonomy" id="587534"/>
    <lineage>
        <taxon>Bacteria</taxon>
        <taxon>Bacillati</taxon>
        <taxon>Actinomycetota</taxon>
        <taxon>Actinomycetes</taxon>
        <taxon>Micromonosporales</taxon>
        <taxon>Micromonosporaceae</taxon>
        <taxon>Catenuloplanes</taxon>
    </lineage>
</organism>
<dbReference type="Proteomes" id="UP001183629">
    <property type="component" value="Unassembled WGS sequence"/>
</dbReference>
<dbReference type="SUPFAM" id="SSF52047">
    <property type="entry name" value="RNI-like"/>
    <property type="match status" value="1"/>
</dbReference>
<gene>
    <name evidence="1" type="ORF">J2S44_006910</name>
</gene>
<dbReference type="RefSeq" id="WP_310422751.1">
    <property type="nucleotide sequence ID" value="NZ_JAVDYC010000001.1"/>
</dbReference>
<keyword evidence="2" id="KW-1185">Reference proteome</keyword>
<sequence>MPDAPLAERRDHEVGPAVPDLFAESRHRWVVALPETHVAGNPGVADTADGEIRVPWATPPDPAVLAGIARLDLRPSDAQLRNGVPPPYLGALPHLRTLAVPAPLLAAALTVVTPPMLVITPGPATPTTRAGGRGTHAPVALPDGARGLLHLEPPALPALVSAAPGLRFLSTQLRPGVDTLIAGLAELRHLELIRLADLPPIPAPIEALALGGVRRGFPAGRLRTLETVTTLRLNGVHTELDCAEIAAMPGLRELTVLSSKRLTNVTALLGAPRLRSLTMVNCGRALRGPMDRFRAHGFDRLDVDYA</sequence>
<accession>A0AAE3ZXH8</accession>
<comment type="caution">
    <text evidence="1">The sequence shown here is derived from an EMBL/GenBank/DDBJ whole genome shotgun (WGS) entry which is preliminary data.</text>
</comment>
<evidence type="ECO:0008006" key="3">
    <source>
        <dbReference type="Google" id="ProtNLM"/>
    </source>
</evidence>
<dbReference type="EMBL" id="JAVDYC010000001">
    <property type="protein sequence ID" value="MDR7326660.1"/>
    <property type="molecule type" value="Genomic_DNA"/>
</dbReference>
<name>A0AAE3ZXH8_9ACTN</name>